<evidence type="ECO:0000256" key="2">
    <source>
        <dbReference type="ARBA" id="ARBA00022630"/>
    </source>
</evidence>
<evidence type="ECO:0000256" key="1">
    <source>
        <dbReference type="ARBA" id="ARBA00001974"/>
    </source>
</evidence>
<dbReference type="RefSeq" id="WP_264225614.1">
    <property type="nucleotide sequence ID" value="NZ_CP107716.1"/>
</dbReference>
<dbReference type="InterPro" id="IPR016166">
    <property type="entry name" value="FAD-bd_PCMH"/>
</dbReference>
<evidence type="ECO:0000313" key="11">
    <source>
        <dbReference type="Proteomes" id="UP001163882"/>
    </source>
</evidence>
<protein>
    <submittedName>
        <fullName evidence="10">FAD-binding oxidoreductase</fullName>
    </submittedName>
</protein>
<dbReference type="Pfam" id="PF02913">
    <property type="entry name" value="FAD-oxidase_C"/>
    <property type="match status" value="1"/>
</dbReference>
<organism evidence="10 11">
    <name type="scientific">Pelagibacterium flavum</name>
    <dbReference type="NCBI Taxonomy" id="2984530"/>
    <lineage>
        <taxon>Bacteria</taxon>
        <taxon>Pseudomonadati</taxon>
        <taxon>Pseudomonadota</taxon>
        <taxon>Alphaproteobacteria</taxon>
        <taxon>Hyphomicrobiales</taxon>
        <taxon>Devosiaceae</taxon>
        <taxon>Pelagibacterium</taxon>
    </lineage>
</organism>
<dbReference type="InterPro" id="IPR017900">
    <property type="entry name" value="4Fe4S_Fe_S_CS"/>
</dbReference>
<dbReference type="Gene3D" id="3.30.43.10">
    <property type="entry name" value="Uridine Diphospho-n-acetylenolpyruvylglucosamine Reductase, domain 2"/>
    <property type="match status" value="1"/>
</dbReference>
<dbReference type="InterPro" id="IPR017896">
    <property type="entry name" value="4Fe4S_Fe-S-bd"/>
</dbReference>
<evidence type="ECO:0000256" key="3">
    <source>
        <dbReference type="ARBA" id="ARBA00022723"/>
    </source>
</evidence>
<keyword evidence="7" id="KW-0411">Iron-sulfur</keyword>
<dbReference type="SUPFAM" id="SSF55103">
    <property type="entry name" value="FAD-linked oxidases, C-terminal domain"/>
    <property type="match status" value="1"/>
</dbReference>
<sequence>MHARSPTKDARLKRFIKALKAGGFAGDIDTGLGTREVLAIDNSVYRVPPLAAIFPRRPNDIEIAVRALDQSGPEPLSLTARGGGTGTNGQSLNDGIILDTSRYLRSIIGFDAEAGIVRVEPGVVLDELNAFLAPHGWFFPPSVSTASRATIGGMVATDASGKGSRQYGRTSDYIASMDVVLADGTPLTIAPLDETQAANVAGRDDRGSLLAAEVKVMLEAAKHHFQHVFPRMNRGLTGYNLKEALPEKGGLNLCKILSGSEGTLAITAAITLRLRRTPKSKGLMVLFYHSFASALGHVPRLVEADPLAVEILDDKILSLAQNDPVWAELGSLLGEVDGRVGAVNFVEVAGDSSVEVSAKLATLASHLEGDDTAFLTRSVIDPAAIKAAWSLRAKSVGLLGALEGKRKAYPFVEDTAVPPENLAAYVAEFRALLDQHGLSYGMFGHADVGCLHVRPTLDMRDAADRELIRTVSDGVQALTRAYGGLIWGEHGRGVRGEYLEEVFGPDLYPVVQRIKSLFDPGNRLNPGKLAAPAGSEVGVLRIDEVPFRGETDAEIPAHRRPMVQNAIDCNGNGACHDWDPADPMCPSYKVSRDKTQSPNGRAALLRAWARTPDPEAEAALKSSLDTCLSCRACASACPVKVDIPTMKASFLETYYARHRRPMRDYVVRLMEPALLTARRFARPSNAVLDSWPAKRVLTALGLVDLPGFCDRTLESRLREEGIALLDLSRPPTESGSVIIVPDSFLASFDIGPLIATARMLSLLGFKPVVAPVLANGKALEVRGFGRAHAKSNRHLQRTLRLYAALGWPLVAVEPATTIDARRHGADFLLPIDVFLERQLAGDGNFERIRDGGSLFLHCTEATSDPKAGGRWQKIFAHFGIEVDVVSVGCCGMSGLFGHEAEHKEMSRAIFELSWADPIARGGAMATGFSCRCQTKRFGQGRVPHPLEVLACHVAGQGSGYGGRQNG</sequence>
<dbReference type="Pfam" id="PF01565">
    <property type="entry name" value="FAD_binding_4"/>
    <property type="match status" value="1"/>
</dbReference>
<dbReference type="InterPro" id="IPR036318">
    <property type="entry name" value="FAD-bd_PCMH-like_sf"/>
</dbReference>
<dbReference type="Pfam" id="PF13183">
    <property type="entry name" value="Fer4_8"/>
    <property type="match status" value="1"/>
</dbReference>
<evidence type="ECO:0000256" key="5">
    <source>
        <dbReference type="ARBA" id="ARBA00023002"/>
    </source>
</evidence>
<evidence type="ECO:0000313" key="10">
    <source>
        <dbReference type="EMBL" id="UYQ71967.1"/>
    </source>
</evidence>
<keyword evidence="6" id="KW-0408">Iron</keyword>
<dbReference type="PROSITE" id="PS51379">
    <property type="entry name" value="4FE4S_FER_2"/>
    <property type="match status" value="1"/>
</dbReference>
<evidence type="ECO:0000256" key="7">
    <source>
        <dbReference type="ARBA" id="ARBA00023014"/>
    </source>
</evidence>
<reference evidence="10" key="1">
    <citation type="submission" date="2022-10" db="EMBL/GenBank/DDBJ databases">
        <title>YIM 151497 complete genome.</title>
        <authorList>
            <person name="Chen X."/>
        </authorList>
    </citation>
    <scope>NUCLEOTIDE SEQUENCE</scope>
    <source>
        <strain evidence="10">YIM 151497</strain>
    </source>
</reference>
<dbReference type="Gene3D" id="1.10.45.10">
    <property type="entry name" value="Vanillyl-alcohol Oxidase, Chain A, domain 4"/>
    <property type="match status" value="1"/>
</dbReference>
<dbReference type="SUPFAM" id="SSF56176">
    <property type="entry name" value="FAD-binding/transporter-associated domain-like"/>
    <property type="match status" value="1"/>
</dbReference>
<accession>A0ABY6IR80</accession>
<dbReference type="PROSITE" id="PS00198">
    <property type="entry name" value="4FE4S_FER_1"/>
    <property type="match status" value="1"/>
</dbReference>
<dbReference type="InterPro" id="IPR016169">
    <property type="entry name" value="FAD-bd_PCMH_sub2"/>
</dbReference>
<dbReference type="Proteomes" id="UP001163882">
    <property type="component" value="Chromosome"/>
</dbReference>
<dbReference type="InterPro" id="IPR016171">
    <property type="entry name" value="Vanillyl_alc_oxidase_C-sub2"/>
</dbReference>
<evidence type="ECO:0000259" key="8">
    <source>
        <dbReference type="PROSITE" id="PS51379"/>
    </source>
</evidence>
<dbReference type="PROSITE" id="PS51387">
    <property type="entry name" value="FAD_PCMH"/>
    <property type="match status" value="1"/>
</dbReference>
<dbReference type="PANTHER" id="PTHR11748:SF119">
    <property type="entry name" value="D-2-HYDROXYGLUTARATE DEHYDROGENASE"/>
    <property type="match status" value="1"/>
</dbReference>
<dbReference type="InterPro" id="IPR016164">
    <property type="entry name" value="FAD-linked_Oxase-like_C"/>
</dbReference>
<dbReference type="Gene3D" id="3.30.465.10">
    <property type="match status" value="1"/>
</dbReference>
<name>A0ABY6IR80_9HYPH</name>
<gene>
    <name evidence="10" type="ORF">OF122_18320</name>
</gene>
<dbReference type="InterPro" id="IPR016167">
    <property type="entry name" value="FAD-bd_PCMH_sub1"/>
</dbReference>
<keyword evidence="11" id="KW-1185">Reference proteome</keyword>
<keyword evidence="5" id="KW-0560">Oxidoreductase</keyword>
<feature type="domain" description="FAD-binding PCMH-type" evidence="9">
    <location>
        <begin position="45"/>
        <end position="277"/>
    </location>
</feature>
<dbReference type="InterPro" id="IPR004113">
    <property type="entry name" value="FAD-bd_oxidored_4_C"/>
</dbReference>
<dbReference type="EMBL" id="CP107716">
    <property type="protein sequence ID" value="UYQ71967.1"/>
    <property type="molecule type" value="Genomic_DNA"/>
</dbReference>
<dbReference type="InterPro" id="IPR009051">
    <property type="entry name" value="Helical_ferredxn"/>
</dbReference>
<keyword evidence="2" id="KW-0285">Flavoprotein</keyword>
<dbReference type="Gene3D" id="1.10.1060.10">
    <property type="entry name" value="Alpha-helical ferredoxin"/>
    <property type="match status" value="1"/>
</dbReference>
<dbReference type="SUPFAM" id="SSF46548">
    <property type="entry name" value="alpha-helical ferredoxin"/>
    <property type="match status" value="1"/>
</dbReference>
<evidence type="ECO:0000256" key="4">
    <source>
        <dbReference type="ARBA" id="ARBA00022827"/>
    </source>
</evidence>
<proteinExistence type="predicted"/>
<feature type="domain" description="4Fe-4S ferredoxin-type" evidence="8">
    <location>
        <begin position="618"/>
        <end position="649"/>
    </location>
</feature>
<comment type="cofactor">
    <cofactor evidence="1">
        <name>FAD</name>
        <dbReference type="ChEBI" id="CHEBI:57692"/>
    </cofactor>
</comment>
<dbReference type="InterPro" id="IPR006094">
    <property type="entry name" value="Oxid_FAD_bind_N"/>
</dbReference>
<keyword evidence="3" id="KW-0479">Metal-binding</keyword>
<dbReference type="PANTHER" id="PTHR11748">
    <property type="entry name" value="D-LACTATE DEHYDROGENASE"/>
    <property type="match status" value="1"/>
</dbReference>
<evidence type="ECO:0000256" key="6">
    <source>
        <dbReference type="ARBA" id="ARBA00023004"/>
    </source>
</evidence>
<evidence type="ECO:0000259" key="9">
    <source>
        <dbReference type="PROSITE" id="PS51387"/>
    </source>
</evidence>
<keyword evidence="4" id="KW-0274">FAD</keyword>
<dbReference type="Gene3D" id="3.30.70.2740">
    <property type="match status" value="1"/>
</dbReference>